<dbReference type="Pfam" id="PF11042">
    <property type="entry name" value="DUF2750"/>
    <property type="match status" value="1"/>
</dbReference>
<dbReference type="InterPro" id="IPR021284">
    <property type="entry name" value="DUF2750"/>
</dbReference>
<name>A0A233RJ52_9GAMM</name>
<evidence type="ECO:0000313" key="1">
    <source>
        <dbReference type="EMBL" id="OXY83427.1"/>
    </source>
</evidence>
<sequence>MSQLHQPEYQRFIDQVKADNMMWGLRFGDEWVVCDSTEFQDTEVMPLWSTRAEASAQCVDEWAQYEPFEITLAEFLEIWVEDLSEDGVRIGPNWNEELDGIELDVLEMVKDLA</sequence>
<dbReference type="EMBL" id="NBIM01000001">
    <property type="protein sequence ID" value="OXY83427.1"/>
    <property type="molecule type" value="Genomic_DNA"/>
</dbReference>
<organism evidence="1 2">
    <name type="scientific">Oceanimonas doudoroffii</name>
    <dbReference type="NCBI Taxonomy" id="84158"/>
    <lineage>
        <taxon>Bacteria</taxon>
        <taxon>Pseudomonadati</taxon>
        <taxon>Pseudomonadota</taxon>
        <taxon>Gammaproteobacteria</taxon>
        <taxon>Aeromonadales</taxon>
        <taxon>Aeromonadaceae</taxon>
        <taxon>Oceanimonas</taxon>
    </lineage>
</organism>
<dbReference type="OrthoDB" id="5916942at2"/>
<dbReference type="RefSeq" id="WP_094200201.1">
    <property type="nucleotide sequence ID" value="NZ_NBIM01000001.1"/>
</dbReference>
<dbReference type="Proteomes" id="UP000242757">
    <property type="component" value="Unassembled WGS sequence"/>
</dbReference>
<evidence type="ECO:0008006" key="3">
    <source>
        <dbReference type="Google" id="ProtNLM"/>
    </source>
</evidence>
<evidence type="ECO:0000313" key="2">
    <source>
        <dbReference type="Proteomes" id="UP000242757"/>
    </source>
</evidence>
<comment type="caution">
    <text evidence="1">The sequence shown here is derived from an EMBL/GenBank/DDBJ whole genome shotgun (WGS) entry which is preliminary data.</text>
</comment>
<accession>A0A233RJ52</accession>
<protein>
    <recommendedName>
        <fullName evidence="3">DUF2750 domain-containing protein</fullName>
    </recommendedName>
</protein>
<reference evidence="1 2" key="1">
    <citation type="submission" date="2017-08" db="EMBL/GenBank/DDBJ databases">
        <title>A Genome Sequence of Oceanimonas doudoroffii ATCC 27123T.</title>
        <authorList>
            <person name="Brennan M.A."/>
            <person name="Maclea K.S."/>
            <person name="Mcclelland W.D."/>
            <person name="Trachtenberg A.M."/>
        </authorList>
    </citation>
    <scope>NUCLEOTIDE SEQUENCE [LARGE SCALE GENOMIC DNA]</scope>
    <source>
        <strain evidence="1 2">ATCC 27123</strain>
    </source>
</reference>
<dbReference type="AlphaFoldDB" id="A0A233RJ52"/>
<keyword evidence="2" id="KW-1185">Reference proteome</keyword>
<gene>
    <name evidence="1" type="ORF">B6S08_08055</name>
</gene>
<proteinExistence type="predicted"/>